<evidence type="ECO:0000313" key="4">
    <source>
        <dbReference type="Proteomes" id="UP000196710"/>
    </source>
</evidence>
<reference evidence="4" key="2">
    <citation type="submission" date="2017-05" db="EMBL/GenBank/DDBJ databases">
        <title>Improved OligoMM genomes.</title>
        <authorList>
            <person name="Garzetti D."/>
        </authorList>
    </citation>
    <scope>NUCLEOTIDE SEQUENCE [LARGE SCALE GENOMIC DNA]</scope>
    <source>
        <strain evidence="4">KB18</strain>
    </source>
</reference>
<evidence type="ECO:0000313" key="3">
    <source>
        <dbReference type="EMBL" id="QQR30042.1"/>
    </source>
</evidence>
<dbReference type="InterPro" id="IPR023149">
    <property type="entry name" value="Trans_acon_MeTrfase_C"/>
</dbReference>
<feature type="domain" description="Methyltransferase type 11" evidence="1">
    <location>
        <begin position="36"/>
        <end position="129"/>
    </location>
</feature>
<dbReference type="EMBL" id="CP021422">
    <property type="protein sequence ID" value="ASB40761.1"/>
    <property type="molecule type" value="Genomic_DNA"/>
</dbReference>
<keyword evidence="3" id="KW-0489">Methyltransferase</keyword>
<evidence type="ECO:0000313" key="2">
    <source>
        <dbReference type="EMBL" id="ASB40761.1"/>
    </source>
</evidence>
<reference evidence="3 5" key="3">
    <citation type="submission" date="2020-11" db="EMBL/GenBank/DDBJ databases">
        <title>Closed and high quality bacterial genomes of the OMM12 community.</title>
        <authorList>
            <person name="Marbouty M."/>
            <person name="Lamy-Besnier Q."/>
            <person name="Debarbieux L."/>
            <person name="Koszul R."/>
        </authorList>
    </citation>
    <scope>NUCLEOTIDE SEQUENCE [LARGE SCALE GENOMIC DNA]</scope>
    <source>
        <strain evidence="3 5">KB18</strain>
    </source>
</reference>
<dbReference type="InterPro" id="IPR029063">
    <property type="entry name" value="SAM-dependent_MTases_sf"/>
</dbReference>
<dbReference type="PANTHER" id="PTHR43861:SF1">
    <property type="entry name" value="TRANS-ACONITATE 2-METHYLTRANSFERASE"/>
    <property type="match status" value="1"/>
</dbReference>
<dbReference type="Gene3D" id="1.10.150.290">
    <property type="entry name" value="S-adenosyl-L-methionine-dependent methyltransferases"/>
    <property type="match status" value="1"/>
</dbReference>
<gene>
    <name evidence="2" type="ORF">ADH66_08890</name>
    <name evidence="3" type="ORF">I5Q82_18930</name>
</gene>
<dbReference type="InterPro" id="IPR013216">
    <property type="entry name" value="Methyltransf_11"/>
</dbReference>
<accession>A0A1Z2XQT2</accession>
<dbReference type="AlphaFoldDB" id="A0A1Z2XQT2"/>
<name>A0A1Z2XQT2_9FIRM</name>
<keyword evidence="3" id="KW-0808">Transferase</keyword>
<dbReference type="RefSeq" id="WP_066533406.1">
    <property type="nucleotide sequence ID" value="NZ_CAJTCQ010000003.1"/>
</dbReference>
<dbReference type="GO" id="GO:0030798">
    <property type="term" value="F:trans-aconitate 2-methyltransferase activity"/>
    <property type="evidence" value="ECO:0007669"/>
    <property type="project" value="InterPro"/>
</dbReference>
<reference evidence="2" key="1">
    <citation type="journal article" date="2017" name="Genome Announc.">
        <title>High-Quality Whole-Genome Sequences of the Oligo-Mouse-Microbiota Bacterial Community.</title>
        <authorList>
            <person name="Garzetti D."/>
            <person name="Brugiroux S."/>
            <person name="Bunk B."/>
            <person name="Pukall R."/>
            <person name="McCoy K.D."/>
            <person name="Macpherson A.J."/>
            <person name="Stecher B."/>
        </authorList>
    </citation>
    <scope>NUCLEOTIDE SEQUENCE</scope>
    <source>
        <strain evidence="2">KB18</strain>
    </source>
</reference>
<dbReference type="EMBL" id="CP065321">
    <property type="protein sequence ID" value="QQR30042.1"/>
    <property type="molecule type" value="Genomic_DNA"/>
</dbReference>
<dbReference type="Proteomes" id="UP000196710">
    <property type="component" value="Chromosome"/>
</dbReference>
<dbReference type="GO" id="GO:0032259">
    <property type="term" value="P:methylation"/>
    <property type="evidence" value="ECO:0007669"/>
    <property type="project" value="UniProtKB-KW"/>
</dbReference>
<sequence>MSGWNAQQYLKFKKERTQPAIDLAARIEYDAPAKALDVGCGPGNSTAVLKARFPGANVTGADYSGNMVETARKDYPELEFIKCDISAELDSLPHDYDIVFSNACLQWVPDHPSLLPRLMGLLKPGGLLAVQIPMNYQEPIHKIIEATVAQSPWTELIPYMRLFYTLSQEQYFDILSEVSTDFTLWQTTYLHRMPSHQAIMDWYSSTGLRPYLDAAVSEAARDGFYQEVFSQVREQYPIQKKGEIIFRFPRFFFIAQK</sequence>
<protein>
    <submittedName>
        <fullName evidence="3">Methyltransferase domain-containing protein</fullName>
    </submittedName>
    <submittedName>
        <fullName evidence="2">Trans-aconitate methyltransferase</fullName>
    </submittedName>
</protein>
<keyword evidence="4" id="KW-1185">Reference proteome</keyword>
<organism evidence="3 5">
    <name type="scientific">Acutalibacter muris</name>
    <dbReference type="NCBI Taxonomy" id="1796620"/>
    <lineage>
        <taxon>Bacteria</taxon>
        <taxon>Bacillati</taxon>
        <taxon>Bacillota</taxon>
        <taxon>Clostridia</taxon>
        <taxon>Eubacteriales</taxon>
        <taxon>Acutalibacteraceae</taxon>
        <taxon>Acutalibacter</taxon>
    </lineage>
</organism>
<evidence type="ECO:0000259" key="1">
    <source>
        <dbReference type="Pfam" id="PF08241"/>
    </source>
</evidence>
<dbReference type="KEGG" id="amur:ADH66_08890"/>
<dbReference type="SUPFAM" id="SSF53335">
    <property type="entry name" value="S-adenosyl-L-methionine-dependent methyltransferases"/>
    <property type="match status" value="1"/>
</dbReference>
<proteinExistence type="predicted"/>
<evidence type="ECO:0000313" key="5">
    <source>
        <dbReference type="Proteomes" id="UP000596035"/>
    </source>
</evidence>
<dbReference type="PANTHER" id="PTHR43861">
    <property type="entry name" value="TRANS-ACONITATE 2-METHYLTRANSFERASE-RELATED"/>
    <property type="match status" value="1"/>
</dbReference>
<dbReference type="Gene3D" id="3.40.50.150">
    <property type="entry name" value="Vaccinia Virus protein VP39"/>
    <property type="match status" value="1"/>
</dbReference>
<dbReference type="Pfam" id="PF08241">
    <property type="entry name" value="Methyltransf_11"/>
    <property type="match status" value="1"/>
</dbReference>
<dbReference type="Proteomes" id="UP000596035">
    <property type="component" value="Chromosome"/>
</dbReference>
<dbReference type="CDD" id="cd02440">
    <property type="entry name" value="AdoMet_MTases"/>
    <property type="match status" value="1"/>
</dbReference>